<dbReference type="AlphaFoldDB" id="A0ABD3C7V3"/>
<reference evidence="2" key="1">
    <citation type="journal article" date="2024" name="IScience">
        <title>Strigolactones Initiate the Formation of Haustorium-like Structures in Castilleja.</title>
        <authorList>
            <person name="Buerger M."/>
            <person name="Peterson D."/>
            <person name="Chory J."/>
        </authorList>
    </citation>
    <scope>NUCLEOTIDE SEQUENCE [LARGE SCALE GENOMIC DNA]</scope>
</reference>
<accession>A0ABD3C7V3</accession>
<dbReference type="EMBL" id="JAVIJP010000052">
    <property type="protein sequence ID" value="KAL3625389.1"/>
    <property type="molecule type" value="Genomic_DNA"/>
</dbReference>
<organism evidence="1 2">
    <name type="scientific">Castilleja foliolosa</name>
    <dbReference type="NCBI Taxonomy" id="1961234"/>
    <lineage>
        <taxon>Eukaryota</taxon>
        <taxon>Viridiplantae</taxon>
        <taxon>Streptophyta</taxon>
        <taxon>Embryophyta</taxon>
        <taxon>Tracheophyta</taxon>
        <taxon>Spermatophyta</taxon>
        <taxon>Magnoliopsida</taxon>
        <taxon>eudicotyledons</taxon>
        <taxon>Gunneridae</taxon>
        <taxon>Pentapetalae</taxon>
        <taxon>asterids</taxon>
        <taxon>lamiids</taxon>
        <taxon>Lamiales</taxon>
        <taxon>Orobanchaceae</taxon>
        <taxon>Pedicularideae</taxon>
        <taxon>Castillejinae</taxon>
        <taxon>Castilleja</taxon>
    </lineage>
</organism>
<evidence type="ECO:0000313" key="2">
    <source>
        <dbReference type="Proteomes" id="UP001632038"/>
    </source>
</evidence>
<gene>
    <name evidence="1" type="ORF">CASFOL_030843</name>
</gene>
<comment type="caution">
    <text evidence="1">The sequence shown here is derived from an EMBL/GenBank/DDBJ whole genome shotgun (WGS) entry which is preliminary data.</text>
</comment>
<keyword evidence="2" id="KW-1185">Reference proteome</keyword>
<proteinExistence type="predicted"/>
<evidence type="ECO:0000313" key="1">
    <source>
        <dbReference type="EMBL" id="KAL3625389.1"/>
    </source>
</evidence>
<dbReference type="Proteomes" id="UP001632038">
    <property type="component" value="Unassembled WGS sequence"/>
</dbReference>
<protein>
    <submittedName>
        <fullName evidence="1">Uncharacterized protein</fullName>
    </submittedName>
</protein>
<name>A0ABD3C7V3_9LAMI</name>
<sequence length="162" mass="18450">MDYTEKSVVTFNRSRNSEHAYADIPVNDVCQNLDFNIDNIAINYVSEIEQTQIGENPETSSINCETLDNVVQTGNLVGETVKSLDDAYRLYNDYAFRLGFSVRKGRIKKRIHSKHDKVTLKIIAIILSLYQGLFDDLKYWAPPLKIPPASIILDKLVKLLIT</sequence>